<dbReference type="PIRSF" id="PIRSF000505">
    <property type="entry name" value="EPSPS"/>
    <property type="match status" value="1"/>
</dbReference>
<dbReference type="UniPathway" id="UPA00053">
    <property type="reaction ID" value="UER00089"/>
</dbReference>
<feature type="binding site" evidence="8">
    <location>
        <position position="28"/>
    </location>
    <ligand>
        <name>3-phosphoshikimate</name>
        <dbReference type="ChEBI" id="CHEBI:145989"/>
    </ligand>
</feature>
<comment type="pathway">
    <text evidence="1 8">Metabolic intermediate biosynthesis; chorismate biosynthesis; chorismate from D-erythrose 4-phosphate and phosphoenolpyruvate: step 6/7.</text>
</comment>
<keyword evidence="5 8" id="KW-0808">Transferase</keyword>
<comment type="subunit">
    <text evidence="8">Monomer.</text>
</comment>
<keyword evidence="6 8" id="KW-0057">Aromatic amino acid biosynthesis</keyword>
<dbReference type="HOGENOM" id="CLU_024321_0_1_5"/>
<dbReference type="HAMAP" id="MF_00210">
    <property type="entry name" value="EPSP_synth"/>
    <property type="match status" value="1"/>
</dbReference>
<comment type="catalytic activity">
    <reaction evidence="7">
        <text>3-phosphoshikimate + phosphoenolpyruvate = 5-O-(1-carboxyvinyl)-3-phosphoshikimate + phosphate</text>
        <dbReference type="Rhea" id="RHEA:21256"/>
        <dbReference type="ChEBI" id="CHEBI:43474"/>
        <dbReference type="ChEBI" id="CHEBI:57701"/>
        <dbReference type="ChEBI" id="CHEBI:58702"/>
        <dbReference type="ChEBI" id="CHEBI:145989"/>
        <dbReference type="EC" id="2.5.1.19"/>
    </reaction>
    <physiologicalReaction direction="left-to-right" evidence="7">
        <dbReference type="Rhea" id="RHEA:21257"/>
    </physiologicalReaction>
</comment>
<feature type="active site" description="Proton acceptor" evidence="8">
    <location>
        <position position="326"/>
    </location>
</feature>
<keyword evidence="11" id="KW-1185">Reference proteome</keyword>
<evidence type="ECO:0000256" key="4">
    <source>
        <dbReference type="ARBA" id="ARBA00022605"/>
    </source>
</evidence>
<evidence type="ECO:0000256" key="5">
    <source>
        <dbReference type="ARBA" id="ARBA00022679"/>
    </source>
</evidence>
<feature type="binding site" evidence="8">
    <location>
        <position position="175"/>
    </location>
    <ligand>
        <name>phosphoenolpyruvate</name>
        <dbReference type="ChEBI" id="CHEBI:58702"/>
    </ligand>
</feature>
<dbReference type="GO" id="GO:0008652">
    <property type="term" value="P:amino acid biosynthetic process"/>
    <property type="evidence" value="ECO:0007669"/>
    <property type="project" value="UniProtKB-KW"/>
</dbReference>
<dbReference type="PANTHER" id="PTHR21090">
    <property type="entry name" value="AROM/DEHYDROQUINATE SYNTHASE"/>
    <property type="match status" value="1"/>
</dbReference>
<evidence type="ECO:0000256" key="7">
    <source>
        <dbReference type="ARBA" id="ARBA00044633"/>
    </source>
</evidence>
<dbReference type="InterPro" id="IPR006264">
    <property type="entry name" value="EPSP_synthase"/>
</dbReference>
<comment type="subcellular location">
    <subcellularLocation>
        <location evidence="8">Cytoplasm</location>
    </subcellularLocation>
</comment>
<protein>
    <recommendedName>
        <fullName evidence="8">3-phosphoshikimate 1-carboxyvinyltransferase</fullName>
        <ecNumber evidence="8">2.5.1.19</ecNumber>
    </recommendedName>
    <alternativeName>
        <fullName evidence="8">5-enolpyruvylshikimate-3-phosphate synthase</fullName>
        <shortName evidence="8">EPSP synthase</shortName>
        <shortName evidence="8">EPSPS</shortName>
    </alternativeName>
</protein>
<comment type="similarity">
    <text evidence="2 8">Belongs to the EPSP synthase family.</text>
</comment>
<dbReference type="GO" id="GO:0003866">
    <property type="term" value="F:3-phosphoshikimate 1-carboxyvinyltransferase activity"/>
    <property type="evidence" value="ECO:0007669"/>
    <property type="project" value="UniProtKB-UniRule"/>
</dbReference>
<organism evidence="10 11">
    <name type="scientific">Puniceispirillum marinum (strain IMCC1322)</name>
    <dbReference type="NCBI Taxonomy" id="488538"/>
    <lineage>
        <taxon>Bacteria</taxon>
        <taxon>Pseudomonadati</taxon>
        <taxon>Pseudomonadota</taxon>
        <taxon>Alphaproteobacteria</taxon>
        <taxon>Candidatus Puniceispirillales</taxon>
        <taxon>Candidatus Puniceispirillaceae</taxon>
        <taxon>Candidatus Puniceispirillum</taxon>
    </lineage>
</organism>
<feature type="binding site" evidence="8">
    <location>
        <position position="399"/>
    </location>
    <ligand>
        <name>phosphoenolpyruvate</name>
        <dbReference type="ChEBI" id="CHEBI:58702"/>
    </ligand>
</feature>
<dbReference type="InterPro" id="IPR013792">
    <property type="entry name" value="RNA3'P_cycl/enolpyr_Trfase_a/b"/>
</dbReference>
<dbReference type="NCBIfam" id="TIGR01356">
    <property type="entry name" value="aroA"/>
    <property type="match status" value="1"/>
</dbReference>
<feature type="binding site" evidence="8">
    <location>
        <position position="27"/>
    </location>
    <ligand>
        <name>phosphoenolpyruvate</name>
        <dbReference type="ChEBI" id="CHEBI:58702"/>
    </ligand>
</feature>
<feature type="binding site" evidence="8">
    <location>
        <position position="32"/>
    </location>
    <ligand>
        <name>3-phosphoshikimate</name>
        <dbReference type="ChEBI" id="CHEBI:145989"/>
    </ligand>
</feature>
<evidence type="ECO:0000259" key="9">
    <source>
        <dbReference type="Pfam" id="PF00275"/>
    </source>
</evidence>
<sequence length="446" mass="46351">MSMQTNLSLSSQRTDNLAGIIDVPGDKSMSHRSLILGSLAIGTTKVTGLLEGADVLATADAMRALGVDITRHDDGTWVIVGQGLHGLVAPETALDLGNSGTGVRLLMGVVAGQAITATFTGDASLSVRPMARITDPLQQMGTHVASRDGGLLPVTITGQSEPMAISYESPVASAQIKSAILLAGLTARGDTEVIEPHASRDHTESMLRHFGATVEQTVRDDGTHHVQLHGGAQLIAADIAVPRDPSSAAFPMVAALLTKGSDITLPSIGMNPLRTGLITTLIEMGGDISILNPRDEGGEPVADLRVRHSDLHGINIPAERAASMIDEFPILSVAATQAYGTTIMNGVAELRVKETDRIKVMADGLIAAGAIVSYDDDTMTVTGGPIAGGMTVNSQHDHRIAMSFLTLGLISNAPVSVEGCETIHTSFPDFAKIMQNAGANIAETGS</sequence>
<dbReference type="SUPFAM" id="SSF55205">
    <property type="entry name" value="EPT/RTPC-like"/>
    <property type="match status" value="1"/>
</dbReference>
<feature type="binding site" evidence="8">
    <location>
        <position position="357"/>
    </location>
    <ligand>
        <name>phosphoenolpyruvate</name>
        <dbReference type="ChEBI" id="CHEBI:58702"/>
    </ligand>
</feature>
<evidence type="ECO:0000256" key="3">
    <source>
        <dbReference type="ARBA" id="ARBA00022490"/>
    </source>
</evidence>
<comment type="function">
    <text evidence="8">Catalyzes the transfer of the enolpyruvyl moiety of phosphoenolpyruvate (PEP) to the 5-hydroxyl of shikimate-3-phosphate (S3P) to produce enolpyruvyl shikimate-3-phosphate and inorganic phosphate.</text>
</comment>
<dbReference type="Proteomes" id="UP000007460">
    <property type="component" value="Chromosome"/>
</dbReference>
<dbReference type="OrthoDB" id="9809920at2"/>
<dbReference type="PANTHER" id="PTHR21090:SF5">
    <property type="entry name" value="PENTAFUNCTIONAL AROM POLYPEPTIDE"/>
    <property type="match status" value="1"/>
</dbReference>
<dbReference type="FunFam" id="3.65.10.10:FF:000005">
    <property type="entry name" value="3-phosphoshikimate 1-carboxyvinyltransferase"/>
    <property type="match status" value="1"/>
</dbReference>
<feature type="binding site" evidence="8">
    <location>
        <position position="100"/>
    </location>
    <ligand>
        <name>phosphoenolpyruvate</name>
        <dbReference type="ChEBI" id="CHEBI:58702"/>
    </ligand>
</feature>
<feature type="binding site" evidence="8">
    <location>
        <position position="326"/>
    </location>
    <ligand>
        <name>3-phosphoshikimate</name>
        <dbReference type="ChEBI" id="CHEBI:145989"/>
    </ligand>
</feature>
<accession>D5BT96</accession>
<dbReference type="InterPro" id="IPR001986">
    <property type="entry name" value="Enolpyruvate_Tfrase_dom"/>
</dbReference>
<name>D5BT96_PUNMI</name>
<gene>
    <name evidence="8" type="primary">aroA</name>
    <name evidence="10" type="ordered locus">SAR116_1250</name>
</gene>
<dbReference type="Pfam" id="PF00275">
    <property type="entry name" value="EPSP_synthase"/>
    <property type="match status" value="1"/>
</dbReference>
<dbReference type="STRING" id="488538.SAR116_1250"/>
<feature type="binding site" evidence="8">
    <location>
        <position position="175"/>
    </location>
    <ligand>
        <name>3-phosphoshikimate</name>
        <dbReference type="ChEBI" id="CHEBI:145989"/>
    </ligand>
</feature>
<feature type="domain" description="Enolpyruvate transferase" evidence="9">
    <location>
        <begin position="14"/>
        <end position="432"/>
    </location>
</feature>
<dbReference type="PROSITE" id="PS00885">
    <property type="entry name" value="EPSP_SYNTHASE_2"/>
    <property type="match status" value="1"/>
</dbReference>
<feature type="binding site" evidence="8">
    <location>
        <position position="173"/>
    </location>
    <ligand>
        <name>3-phosphoshikimate</name>
        <dbReference type="ChEBI" id="CHEBI:145989"/>
    </ligand>
</feature>
<comment type="caution">
    <text evidence="8">Lacks conserved residue(s) required for the propagation of feature annotation.</text>
</comment>
<dbReference type="Gene3D" id="3.65.10.10">
    <property type="entry name" value="Enolpyruvate transferase domain"/>
    <property type="match status" value="2"/>
</dbReference>
<dbReference type="KEGG" id="apb:SAR116_1250"/>
<evidence type="ECO:0000256" key="6">
    <source>
        <dbReference type="ARBA" id="ARBA00023141"/>
    </source>
</evidence>
<dbReference type="EC" id="2.5.1.19" evidence="8"/>
<evidence type="ECO:0000313" key="11">
    <source>
        <dbReference type="Proteomes" id="UP000007460"/>
    </source>
</evidence>
<dbReference type="GO" id="GO:0009423">
    <property type="term" value="P:chorismate biosynthetic process"/>
    <property type="evidence" value="ECO:0007669"/>
    <property type="project" value="UniProtKB-UniRule"/>
</dbReference>
<dbReference type="EMBL" id="CP001751">
    <property type="protein sequence ID" value="ADE39493.1"/>
    <property type="molecule type" value="Genomic_DNA"/>
</dbReference>
<feature type="binding site" evidence="8">
    <location>
        <position position="353"/>
    </location>
    <ligand>
        <name>3-phosphoshikimate</name>
        <dbReference type="ChEBI" id="CHEBI:145989"/>
    </ligand>
</feature>
<proteinExistence type="inferred from homology"/>
<feature type="binding site" evidence="8">
    <location>
        <position position="27"/>
    </location>
    <ligand>
        <name>3-phosphoshikimate</name>
        <dbReference type="ChEBI" id="CHEBI:145989"/>
    </ligand>
</feature>
<dbReference type="InterPro" id="IPR036968">
    <property type="entry name" value="Enolpyruvate_Tfrase_sf"/>
</dbReference>
<dbReference type="GO" id="GO:0009073">
    <property type="term" value="P:aromatic amino acid family biosynthetic process"/>
    <property type="evidence" value="ECO:0007669"/>
    <property type="project" value="UniProtKB-KW"/>
</dbReference>
<evidence type="ECO:0000313" key="10">
    <source>
        <dbReference type="EMBL" id="ADE39493.1"/>
    </source>
</evidence>
<feature type="binding site" evidence="8">
    <location>
        <position position="128"/>
    </location>
    <ligand>
        <name>phosphoenolpyruvate</name>
        <dbReference type="ChEBI" id="CHEBI:58702"/>
    </ligand>
</feature>
<dbReference type="RefSeq" id="WP_013046120.1">
    <property type="nucleotide sequence ID" value="NC_014010.1"/>
</dbReference>
<dbReference type="PROSITE" id="PS00104">
    <property type="entry name" value="EPSP_SYNTHASE_1"/>
    <property type="match status" value="1"/>
</dbReference>
<evidence type="ECO:0000256" key="8">
    <source>
        <dbReference type="HAMAP-Rule" id="MF_00210"/>
    </source>
</evidence>
<evidence type="ECO:0000256" key="1">
    <source>
        <dbReference type="ARBA" id="ARBA00004811"/>
    </source>
</evidence>
<dbReference type="CDD" id="cd01556">
    <property type="entry name" value="EPSP_synthase"/>
    <property type="match status" value="1"/>
</dbReference>
<evidence type="ECO:0000256" key="2">
    <source>
        <dbReference type="ARBA" id="ARBA00009948"/>
    </source>
</evidence>
<dbReference type="GO" id="GO:0005737">
    <property type="term" value="C:cytoplasm"/>
    <property type="evidence" value="ECO:0007669"/>
    <property type="project" value="UniProtKB-SubCell"/>
</dbReference>
<reference evidence="10 11" key="1">
    <citation type="journal article" date="2010" name="J. Bacteriol.">
        <title>Complete genome sequence of "Candidatus Puniceispirillum marinum" IMCC1322, a representative of the SAR116 clade in the Alphaproteobacteria.</title>
        <authorList>
            <person name="Oh H.M."/>
            <person name="Kwon K.K."/>
            <person name="Kang I."/>
            <person name="Kang S.G."/>
            <person name="Lee J.H."/>
            <person name="Kim S.J."/>
            <person name="Cho J.C."/>
        </authorList>
    </citation>
    <scope>NUCLEOTIDE SEQUENCE [LARGE SCALE GENOMIC DNA]</scope>
    <source>
        <strain evidence="10 11">IMCC1322</strain>
    </source>
</reference>
<dbReference type="AlphaFoldDB" id="D5BT96"/>
<keyword evidence="3 8" id="KW-0963">Cytoplasm</keyword>
<keyword evidence="4 8" id="KW-0028">Amino-acid biosynthesis</keyword>
<dbReference type="InterPro" id="IPR023193">
    <property type="entry name" value="EPSP_synthase_CS"/>
</dbReference>
<dbReference type="eggNOG" id="COG0128">
    <property type="taxonomic scope" value="Bacteria"/>
</dbReference>